<dbReference type="GO" id="GO:0008061">
    <property type="term" value="F:chitin binding"/>
    <property type="evidence" value="ECO:0007669"/>
    <property type="project" value="UniProtKB-KW"/>
</dbReference>
<dbReference type="InterPro" id="IPR018392">
    <property type="entry name" value="LysM"/>
</dbReference>
<dbReference type="AlphaFoldDB" id="A0AAV9HVA4"/>
<evidence type="ECO:0000256" key="3">
    <source>
        <dbReference type="ARBA" id="ARBA00023026"/>
    </source>
</evidence>
<reference evidence="8" key="1">
    <citation type="journal article" date="2023" name="Mol. Phylogenet. Evol.">
        <title>Genome-scale phylogeny and comparative genomics of the fungal order Sordariales.</title>
        <authorList>
            <person name="Hensen N."/>
            <person name="Bonometti L."/>
            <person name="Westerberg I."/>
            <person name="Brannstrom I.O."/>
            <person name="Guillou S."/>
            <person name="Cros-Aarteil S."/>
            <person name="Calhoun S."/>
            <person name="Haridas S."/>
            <person name="Kuo A."/>
            <person name="Mondo S."/>
            <person name="Pangilinan J."/>
            <person name="Riley R."/>
            <person name="LaButti K."/>
            <person name="Andreopoulos B."/>
            <person name="Lipzen A."/>
            <person name="Chen C."/>
            <person name="Yan M."/>
            <person name="Daum C."/>
            <person name="Ng V."/>
            <person name="Clum A."/>
            <person name="Steindorff A."/>
            <person name="Ohm R.A."/>
            <person name="Martin F."/>
            <person name="Silar P."/>
            <person name="Natvig D.O."/>
            <person name="Lalanne C."/>
            <person name="Gautier V."/>
            <person name="Ament-Velasquez S.L."/>
            <person name="Kruys A."/>
            <person name="Hutchinson M.I."/>
            <person name="Powell A.J."/>
            <person name="Barry K."/>
            <person name="Miller A.N."/>
            <person name="Grigoriev I.V."/>
            <person name="Debuchy R."/>
            <person name="Gladieux P."/>
            <person name="Hiltunen Thoren M."/>
            <person name="Johannesson H."/>
        </authorList>
    </citation>
    <scope>NUCLEOTIDE SEQUENCE</scope>
    <source>
        <strain evidence="8">PSN324</strain>
    </source>
</reference>
<dbReference type="InterPro" id="IPR052210">
    <property type="entry name" value="LysM1-like"/>
</dbReference>
<keyword evidence="9" id="KW-1185">Reference proteome</keyword>
<accession>A0AAV9HVA4</accession>
<keyword evidence="2 6" id="KW-0732">Signal</keyword>
<dbReference type="EMBL" id="MU864957">
    <property type="protein sequence ID" value="KAK4463629.1"/>
    <property type="molecule type" value="Genomic_DNA"/>
</dbReference>
<comment type="caution">
    <text evidence="8">The sequence shown here is derived from an EMBL/GenBank/DDBJ whole genome shotgun (WGS) entry which is preliminary data.</text>
</comment>
<evidence type="ECO:0000313" key="8">
    <source>
        <dbReference type="EMBL" id="KAK4463629.1"/>
    </source>
</evidence>
<proteinExistence type="inferred from homology"/>
<gene>
    <name evidence="8" type="ORF">QBC42DRAFT_285259</name>
</gene>
<keyword evidence="1" id="KW-0147">Chitin-binding</keyword>
<dbReference type="Gene3D" id="3.10.350.10">
    <property type="entry name" value="LysM domain"/>
    <property type="match status" value="1"/>
</dbReference>
<feature type="signal peptide" evidence="6">
    <location>
        <begin position="1"/>
        <end position="26"/>
    </location>
</feature>
<evidence type="ECO:0000256" key="6">
    <source>
        <dbReference type="SAM" id="SignalP"/>
    </source>
</evidence>
<evidence type="ECO:0000256" key="5">
    <source>
        <dbReference type="SAM" id="MobiDB-lite"/>
    </source>
</evidence>
<feature type="compositionally biased region" description="Polar residues" evidence="5">
    <location>
        <begin position="45"/>
        <end position="59"/>
    </location>
</feature>
<dbReference type="Proteomes" id="UP001321749">
    <property type="component" value="Unassembled WGS sequence"/>
</dbReference>
<comment type="similarity">
    <text evidence="4">Belongs to the secreted LysM effector family.</text>
</comment>
<dbReference type="Pfam" id="PF01476">
    <property type="entry name" value="LysM"/>
    <property type="match status" value="1"/>
</dbReference>
<reference evidence="8" key="2">
    <citation type="submission" date="2023-06" db="EMBL/GenBank/DDBJ databases">
        <authorList>
            <consortium name="Lawrence Berkeley National Laboratory"/>
            <person name="Mondo S.J."/>
            <person name="Hensen N."/>
            <person name="Bonometti L."/>
            <person name="Westerberg I."/>
            <person name="Brannstrom I.O."/>
            <person name="Guillou S."/>
            <person name="Cros-Aarteil S."/>
            <person name="Calhoun S."/>
            <person name="Haridas S."/>
            <person name="Kuo A."/>
            <person name="Pangilinan J."/>
            <person name="Riley R."/>
            <person name="Labutti K."/>
            <person name="Andreopoulos B."/>
            <person name="Lipzen A."/>
            <person name="Chen C."/>
            <person name="Yanf M."/>
            <person name="Daum C."/>
            <person name="Ng V."/>
            <person name="Clum A."/>
            <person name="Steindorff A."/>
            <person name="Ohm R."/>
            <person name="Martin F."/>
            <person name="Silar P."/>
            <person name="Natvig D."/>
            <person name="Lalanne C."/>
            <person name="Gautier V."/>
            <person name="Ament-Velasquez S.L."/>
            <person name="Kruys A."/>
            <person name="Hutchinson M.I."/>
            <person name="Powell A.J."/>
            <person name="Barry K."/>
            <person name="Miller A.N."/>
            <person name="Grigoriev I.V."/>
            <person name="Debuchy R."/>
            <person name="Gladieux P."/>
            <person name="Thoren M.H."/>
            <person name="Johannesson H."/>
        </authorList>
    </citation>
    <scope>NUCLEOTIDE SEQUENCE</scope>
    <source>
        <strain evidence="8">PSN324</strain>
    </source>
</reference>
<evidence type="ECO:0000256" key="2">
    <source>
        <dbReference type="ARBA" id="ARBA00022729"/>
    </source>
</evidence>
<dbReference type="InterPro" id="IPR036779">
    <property type="entry name" value="LysM_dom_sf"/>
</dbReference>
<evidence type="ECO:0000313" key="9">
    <source>
        <dbReference type="Proteomes" id="UP001321749"/>
    </source>
</evidence>
<evidence type="ECO:0000259" key="7">
    <source>
        <dbReference type="PROSITE" id="PS51782"/>
    </source>
</evidence>
<evidence type="ECO:0000256" key="4">
    <source>
        <dbReference type="ARBA" id="ARBA00044955"/>
    </source>
</evidence>
<name>A0AAV9HVA4_9PEZI</name>
<organism evidence="8 9">
    <name type="scientific">Cladorrhinum samala</name>
    <dbReference type="NCBI Taxonomy" id="585594"/>
    <lineage>
        <taxon>Eukaryota</taxon>
        <taxon>Fungi</taxon>
        <taxon>Dikarya</taxon>
        <taxon>Ascomycota</taxon>
        <taxon>Pezizomycotina</taxon>
        <taxon>Sordariomycetes</taxon>
        <taxon>Sordariomycetidae</taxon>
        <taxon>Sordariales</taxon>
        <taxon>Podosporaceae</taxon>
        <taxon>Cladorrhinum</taxon>
    </lineage>
</organism>
<dbReference type="PANTHER" id="PTHR34997">
    <property type="entry name" value="AM15"/>
    <property type="match status" value="1"/>
</dbReference>
<feature type="region of interest" description="Disordered" evidence="5">
    <location>
        <begin position="35"/>
        <end position="59"/>
    </location>
</feature>
<sequence>MKSPTQFGVLATAVLGSAIFTAPVSCFGGRNPTLTTSHLPGRDPTLTTSHLPGRNPTLTTSHLPGRDPTLTTSHLTVITTTVSPADPRPTVAFRLPGVIDSCAKYHYIAAGDSCASIAGANGLTLAEFAEWNGLAKASCTDNLLLGYLACVGVY</sequence>
<protein>
    <recommendedName>
        <fullName evidence="7">LysM domain-containing protein</fullName>
    </recommendedName>
</protein>
<feature type="domain" description="LysM" evidence="7">
    <location>
        <begin position="104"/>
        <end position="151"/>
    </location>
</feature>
<dbReference type="SUPFAM" id="SSF54106">
    <property type="entry name" value="LysM domain"/>
    <property type="match status" value="1"/>
</dbReference>
<dbReference type="PANTHER" id="PTHR34997:SF2">
    <property type="entry name" value="LYSM DOMAIN-CONTAINING PROTEIN-RELATED"/>
    <property type="match status" value="1"/>
</dbReference>
<evidence type="ECO:0000256" key="1">
    <source>
        <dbReference type="ARBA" id="ARBA00022669"/>
    </source>
</evidence>
<dbReference type="PROSITE" id="PS51782">
    <property type="entry name" value="LYSM"/>
    <property type="match status" value="1"/>
</dbReference>
<keyword evidence="3" id="KW-0843">Virulence</keyword>
<feature type="chain" id="PRO_5043810146" description="LysM domain-containing protein" evidence="6">
    <location>
        <begin position="27"/>
        <end position="154"/>
    </location>
</feature>
<dbReference type="CDD" id="cd00118">
    <property type="entry name" value="LysM"/>
    <property type="match status" value="1"/>
</dbReference>